<dbReference type="AlphaFoldDB" id="A0A9P6IQF8"/>
<feature type="region of interest" description="Disordered" evidence="5">
    <location>
        <begin position="1"/>
        <end position="76"/>
    </location>
</feature>
<keyword evidence="3 6" id="KW-1133">Transmembrane helix</keyword>
<evidence type="ECO:0008006" key="9">
    <source>
        <dbReference type="Google" id="ProtNLM"/>
    </source>
</evidence>
<dbReference type="GO" id="GO:0005783">
    <property type="term" value="C:endoplasmic reticulum"/>
    <property type="evidence" value="ECO:0007669"/>
    <property type="project" value="TreeGrafter"/>
</dbReference>
<gene>
    <name evidence="7" type="ORF">BGZ65_012678</name>
</gene>
<protein>
    <recommendedName>
        <fullName evidence="9">PIN-like protein</fullName>
    </recommendedName>
</protein>
<evidence type="ECO:0000313" key="8">
    <source>
        <dbReference type="Proteomes" id="UP000749646"/>
    </source>
</evidence>
<dbReference type="InterPro" id="IPR004776">
    <property type="entry name" value="Mem_transp_PIN-like"/>
</dbReference>
<evidence type="ECO:0000313" key="7">
    <source>
        <dbReference type="EMBL" id="KAF9944072.1"/>
    </source>
</evidence>
<feature type="non-terminal residue" evidence="7">
    <location>
        <position position="1"/>
    </location>
</feature>
<reference evidence="7" key="1">
    <citation type="journal article" date="2020" name="Fungal Divers.">
        <title>Resolving the Mortierellaceae phylogeny through synthesis of multi-gene phylogenetics and phylogenomics.</title>
        <authorList>
            <person name="Vandepol N."/>
            <person name="Liber J."/>
            <person name="Desiro A."/>
            <person name="Na H."/>
            <person name="Kennedy M."/>
            <person name="Barry K."/>
            <person name="Grigoriev I.V."/>
            <person name="Miller A.N."/>
            <person name="O'Donnell K."/>
            <person name="Stajich J.E."/>
            <person name="Bonito G."/>
        </authorList>
    </citation>
    <scope>NUCLEOTIDE SEQUENCE</scope>
    <source>
        <strain evidence="7">MES-2147</strain>
    </source>
</reference>
<feature type="transmembrane region" description="Helical" evidence="6">
    <location>
        <begin position="92"/>
        <end position="118"/>
    </location>
</feature>
<feature type="compositionally biased region" description="Low complexity" evidence="5">
    <location>
        <begin position="30"/>
        <end position="43"/>
    </location>
</feature>
<feature type="compositionally biased region" description="Acidic residues" evidence="5">
    <location>
        <begin position="55"/>
        <end position="71"/>
    </location>
</feature>
<comment type="caution">
    <text evidence="7">The sequence shown here is derived from an EMBL/GenBank/DDBJ whole genome shotgun (WGS) entry which is preliminary data.</text>
</comment>
<feature type="non-terminal residue" evidence="7">
    <location>
        <position position="191"/>
    </location>
</feature>
<comment type="subcellular location">
    <subcellularLocation>
        <location evidence="1">Membrane</location>
        <topology evidence="1">Multi-pass membrane protein</topology>
    </subcellularLocation>
</comment>
<dbReference type="GO" id="GO:0055085">
    <property type="term" value="P:transmembrane transport"/>
    <property type="evidence" value="ECO:0007669"/>
    <property type="project" value="InterPro"/>
</dbReference>
<dbReference type="PANTHER" id="PTHR31794:SF2">
    <property type="entry name" value="AUXIN EFFLUX TRANSPORTER FAMILY PROTEIN (EUROFUNG)"/>
    <property type="match status" value="1"/>
</dbReference>
<evidence type="ECO:0000256" key="1">
    <source>
        <dbReference type="ARBA" id="ARBA00004141"/>
    </source>
</evidence>
<sequence>LSSSDEVNEDQDWHQGQNNRKSRSGRYWISSSRSYASSSTTLHDLSHSRGRNGGDDDCEEEEEDEDDEEELPGPFFNSGSNGLKLWRHRFKWLTPTVFILFSRLVLVPSICLLVIMFWPKSLSPMLTKDPTFSLVMVLIVASPTAVNLVQLSQVKDFFVRDMTGVLFWSYCVFGLPCVLLWSLVGLWAVGR</sequence>
<organism evidence="7 8">
    <name type="scientific">Modicella reniformis</name>
    <dbReference type="NCBI Taxonomy" id="1440133"/>
    <lineage>
        <taxon>Eukaryota</taxon>
        <taxon>Fungi</taxon>
        <taxon>Fungi incertae sedis</taxon>
        <taxon>Mucoromycota</taxon>
        <taxon>Mortierellomycotina</taxon>
        <taxon>Mortierellomycetes</taxon>
        <taxon>Mortierellales</taxon>
        <taxon>Mortierellaceae</taxon>
        <taxon>Modicella</taxon>
    </lineage>
</organism>
<feature type="compositionally biased region" description="Acidic residues" evidence="5">
    <location>
        <begin position="1"/>
        <end position="10"/>
    </location>
</feature>
<dbReference type="PANTHER" id="PTHR31794">
    <property type="entry name" value="AUXIN EFFLUX TRANSPORTER FAMILY PROTEIN (EUROFUNG)"/>
    <property type="match status" value="1"/>
</dbReference>
<keyword evidence="8" id="KW-1185">Reference proteome</keyword>
<dbReference type="OrthoDB" id="191139at2759"/>
<evidence type="ECO:0000256" key="4">
    <source>
        <dbReference type="ARBA" id="ARBA00023136"/>
    </source>
</evidence>
<feature type="transmembrane region" description="Helical" evidence="6">
    <location>
        <begin position="163"/>
        <end position="189"/>
    </location>
</feature>
<dbReference type="GO" id="GO:0016020">
    <property type="term" value="C:membrane"/>
    <property type="evidence" value="ECO:0007669"/>
    <property type="project" value="UniProtKB-SubCell"/>
</dbReference>
<evidence type="ECO:0000256" key="3">
    <source>
        <dbReference type="ARBA" id="ARBA00022989"/>
    </source>
</evidence>
<dbReference type="Pfam" id="PF03547">
    <property type="entry name" value="Mem_trans"/>
    <property type="match status" value="1"/>
</dbReference>
<evidence type="ECO:0000256" key="2">
    <source>
        <dbReference type="ARBA" id="ARBA00022692"/>
    </source>
</evidence>
<keyword evidence="2 6" id="KW-0812">Transmembrane</keyword>
<proteinExistence type="predicted"/>
<keyword evidence="4 6" id="KW-0472">Membrane</keyword>
<accession>A0A9P6IQF8</accession>
<evidence type="ECO:0000256" key="6">
    <source>
        <dbReference type="SAM" id="Phobius"/>
    </source>
</evidence>
<evidence type="ECO:0000256" key="5">
    <source>
        <dbReference type="SAM" id="MobiDB-lite"/>
    </source>
</evidence>
<name>A0A9P6IQF8_9FUNG</name>
<feature type="transmembrane region" description="Helical" evidence="6">
    <location>
        <begin position="130"/>
        <end position="151"/>
    </location>
</feature>
<dbReference type="EMBL" id="JAAAHW010008595">
    <property type="protein sequence ID" value="KAF9944072.1"/>
    <property type="molecule type" value="Genomic_DNA"/>
</dbReference>
<dbReference type="Proteomes" id="UP000749646">
    <property type="component" value="Unassembled WGS sequence"/>
</dbReference>